<keyword evidence="2" id="KW-0812">Transmembrane</keyword>
<dbReference type="Proteomes" id="UP000234632">
    <property type="component" value="Unassembled WGS sequence"/>
</dbReference>
<gene>
    <name evidence="7" type="ORF">AUQ48_00690</name>
</gene>
<dbReference type="NCBIfam" id="TIGR02228">
    <property type="entry name" value="sigpep_I_arch"/>
    <property type="match status" value="1"/>
</dbReference>
<evidence type="ECO:0000259" key="6">
    <source>
        <dbReference type="Pfam" id="PF10502"/>
    </source>
</evidence>
<sequence>MPGGPGVSRVLHGAARTVLLGLLAVVAALLLATVAVPRALGWVPLTVVSGSMEPAVPTGSQVVVEPLEGPGDAERLAVGDVVTFMPRPDDATLVTHRVVAIAQDGEGRRSFTTRGDANDAADEGEITHVQLRGLVRYHVPWAGHLATALDPGQKRAGTVAVAAALGGYALWQLGAAVRERTVARARAGRP</sequence>
<accession>A0A2N4SYI1</accession>
<organism evidence="7 8">
    <name type="scientific">Kocuria flava</name>
    <dbReference type="NCBI Taxonomy" id="446860"/>
    <lineage>
        <taxon>Bacteria</taxon>
        <taxon>Bacillati</taxon>
        <taxon>Actinomycetota</taxon>
        <taxon>Actinomycetes</taxon>
        <taxon>Micrococcales</taxon>
        <taxon>Micrococcaceae</taxon>
        <taxon>Kocuria</taxon>
    </lineage>
</organism>
<evidence type="ECO:0000256" key="2">
    <source>
        <dbReference type="ARBA" id="ARBA00022692"/>
    </source>
</evidence>
<evidence type="ECO:0000256" key="1">
    <source>
        <dbReference type="ARBA" id="ARBA00004370"/>
    </source>
</evidence>
<protein>
    <recommendedName>
        <fullName evidence="5">Signal peptidase I</fullName>
        <ecNumber evidence="5">3.4.21.89</ecNumber>
    </recommendedName>
</protein>
<dbReference type="GO" id="GO:0009003">
    <property type="term" value="F:signal peptidase activity"/>
    <property type="evidence" value="ECO:0007669"/>
    <property type="project" value="UniProtKB-EC"/>
</dbReference>
<dbReference type="Pfam" id="PF10502">
    <property type="entry name" value="Peptidase_S26"/>
    <property type="match status" value="1"/>
</dbReference>
<evidence type="ECO:0000313" key="8">
    <source>
        <dbReference type="Proteomes" id="UP000234632"/>
    </source>
</evidence>
<dbReference type="InterPro" id="IPR001733">
    <property type="entry name" value="Peptidase_S26B"/>
</dbReference>
<evidence type="ECO:0000313" key="7">
    <source>
        <dbReference type="EMBL" id="PLC11040.1"/>
    </source>
</evidence>
<keyword evidence="3" id="KW-1133">Transmembrane helix</keyword>
<comment type="subcellular location">
    <subcellularLocation>
        <location evidence="1">Membrane</location>
    </subcellularLocation>
</comment>
<proteinExistence type="predicted"/>
<dbReference type="AlphaFoldDB" id="A0A2N4SYI1"/>
<dbReference type="InterPro" id="IPR019533">
    <property type="entry name" value="Peptidase_S26"/>
</dbReference>
<feature type="domain" description="Peptidase S26" evidence="6">
    <location>
        <begin position="24"/>
        <end position="102"/>
    </location>
</feature>
<dbReference type="GO" id="GO:0006465">
    <property type="term" value="P:signal peptide processing"/>
    <property type="evidence" value="ECO:0007669"/>
    <property type="project" value="UniProtKB-UniRule"/>
</dbReference>
<evidence type="ECO:0000256" key="5">
    <source>
        <dbReference type="NCBIfam" id="TIGR02228"/>
    </source>
</evidence>
<evidence type="ECO:0000256" key="3">
    <source>
        <dbReference type="ARBA" id="ARBA00022989"/>
    </source>
</evidence>
<evidence type="ECO:0000256" key="4">
    <source>
        <dbReference type="ARBA" id="ARBA00023136"/>
    </source>
</evidence>
<reference evidence="7 8" key="1">
    <citation type="submission" date="2015-12" db="EMBL/GenBank/DDBJ databases">
        <authorList>
            <person name="Shamseldin A."/>
            <person name="Moawad H."/>
            <person name="Abd El-Rahim W.M."/>
            <person name="Sadowsky M.J."/>
        </authorList>
    </citation>
    <scope>NUCLEOTIDE SEQUENCE [LARGE SCALE GENOMIC DNA]</scope>
    <source>
        <strain evidence="7 8">S43</strain>
    </source>
</reference>
<dbReference type="SUPFAM" id="SSF51306">
    <property type="entry name" value="LexA/Signal peptidase"/>
    <property type="match status" value="1"/>
</dbReference>
<dbReference type="InterPro" id="IPR036286">
    <property type="entry name" value="LexA/Signal_pep-like_sf"/>
</dbReference>
<dbReference type="CDD" id="cd06530">
    <property type="entry name" value="S26_SPase_I"/>
    <property type="match status" value="1"/>
</dbReference>
<dbReference type="GO" id="GO:0016020">
    <property type="term" value="C:membrane"/>
    <property type="evidence" value="ECO:0007669"/>
    <property type="project" value="UniProtKB-SubCell"/>
</dbReference>
<keyword evidence="4" id="KW-0472">Membrane</keyword>
<dbReference type="EMBL" id="LOMZ01000001">
    <property type="protein sequence ID" value="PLC11040.1"/>
    <property type="molecule type" value="Genomic_DNA"/>
</dbReference>
<comment type="caution">
    <text evidence="7">The sequence shown here is derived from an EMBL/GenBank/DDBJ whole genome shotgun (WGS) entry which is preliminary data.</text>
</comment>
<dbReference type="EC" id="3.4.21.89" evidence="5"/>
<name>A0A2N4SYI1_9MICC</name>
<dbReference type="GO" id="GO:0004252">
    <property type="term" value="F:serine-type endopeptidase activity"/>
    <property type="evidence" value="ECO:0007669"/>
    <property type="project" value="UniProtKB-UniRule"/>
</dbReference>